<feature type="transmembrane region" description="Helical" evidence="6">
    <location>
        <begin position="6"/>
        <end position="26"/>
    </location>
</feature>
<comment type="caution">
    <text evidence="7">The sequence shown here is derived from an EMBL/GenBank/DDBJ whole genome shotgun (WGS) entry which is preliminary data.</text>
</comment>
<keyword evidence="2" id="KW-1003">Cell membrane</keyword>
<evidence type="ECO:0000313" key="7">
    <source>
        <dbReference type="EMBL" id="PWG05927.1"/>
    </source>
</evidence>
<dbReference type="Proteomes" id="UP000245670">
    <property type="component" value="Unassembled WGS sequence"/>
</dbReference>
<keyword evidence="4 6" id="KW-1133">Transmembrane helix</keyword>
<feature type="transmembrane region" description="Helical" evidence="6">
    <location>
        <begin position="69"/>
        <end position="89"/>
    </location>
</feature>
<feature type="transmembrane region" description="Helical" evidence="6">
    <location>
        <begin position="38"/>
        <end position="57"/>
    </location>
</feature>
<keyword evidence="3 6" id="KW-0812">Transmembrane</keyword>
<sequence length="203" mass="23416">MISVFILGFLFSFLGYTPPSVLNMTALKIRLQRNKKDFHYFISGVLLIVALQAYISVYFTKYITDNQKLVILLEKGGIVVLLMLSYYFYHQNKKEKNRIEIDNKNKNTFFTGIFLSILNMFAIPFFSGIVAFLMSFKLMNFDTISILFFVIGIVIGTFYILYLYGKYASKIQQKTGNMTQNINLVLCCITGGFALFTFLKFVI</sequence>
<accession>A0A2U2JC59</accession>
<feature type="transmembrane region" description="Helical" evidence="6">
    <location>
        <begin position="109"/>
        <end position="134"/>
    </location>
</feature>
<name>A0A2U2JC59_9FLAO</name>
<comment type="subcellular location">
    <subcellularLocation>
        <location evidence="1">Cell membrane</location>
        <topology evidence="1">Multi-pass membrane protein</topology>
    </subcellularLocation>
</comment>
<dbReference type="OrthoDB" id="1451945at2"/>
<dbReference type="EMBL" id="QFFG01000002">
    <property type="protein sequence ID" value="PWG05927.1"/>
    <property type="molecule type" value="Genomic_DNA"/>
</dbReference>
<organism evidence="7 8">
    <name type="scientific">Polaribacter aquimarinus</name>
    <dbReference type="NCBI Taxonomy" id="2100726"/>
    <lineage>
        <taxon>Bacteria</taxon>
        <taxon>Pseudomonadati</taxon>
        <taxon>Bacteroidota</taxon>
        <taxon>Flavobacteriia</taxon>
        <taxon>Flavobacteriales</taxon>
        <taxon>Flavobacteriaceae</taxon>
    </lineage>
</organism>
<feature type="transmembrane region" description="Helical" evidence="6">
    <location>
        <begin position="146"/>
        <end position="164"/>
    </location>
</feature>
<evidence type="ECO:0000313" key="8">
    <source>
        <dbReference type="Proteomes" id="UP000245670"/>
    </source>
</evidence>
<dbReference type="Pfam" id="PF01810">
    <property type="entry name" value="LysE"/>
    <property type="match status" value="1"/>
</dbReference>
<feature type="transmembrane region" description="Helical" evidence="6">
    <location>
        <begin position="184"/>
        <end position="202"/>
    </location>
</feature>
<protein>
    <submittedName>
        <fullName evidence="7">Glutamate dehydrogenase</fullName>
    </submittedName>
</protein>
<dbReference type="RefSeq" id="WP_109404259.1">
    <property type="nucleotide sequence ID" value="NZ_QFFG01000002.1"/>
</dbReference>
<reference evidence="7 8" key="1">
    <citation type="submission" date="2018-05" db="EMBL/GenBank/DDBJ databases">
        <title>Polaribacter aquimarinus sp. nov., isolated from sediment in a sediment of sea.</title>
        <authorList>
            <person name="Lu D."/>
        </authorList>
    </citation>
    <scope>NUCLEOTIDE SEQUENCE [LARGE SCALE GENOMIC DNA]</scope>
    <source>
        <strain evidence="7 8">ZY113</strain>
    </source>
</reference>
<proteinExistence type="predicted"/>
<keyword evidence="5 6" id="KW-0472">Membrane</keyword>
<gene>
    <name evidence="7" type="ORF">DIS07_05665</name>
</gene>
<evidence type="ECO:0000256" key="3">
    <source>
        <dbReference type="ARBA" id="ARBA00022692"/>
    </source>
</evidence>
<evidence type="ECO:0000256" key="5">
    <source>
        <dbReference type="ARBA" id="ARBA00023136"/>
    </source>
</evidence>
<evidence type="ECO:0000256" key="4">
    <source>
        <dbReference type="ARBA" id="ARBA00022989"/>
    </source>
</evidence>
<evidence type="ECO:0000256" key="2">
    <source>
        <dbReference type="ARBA" id="ARBA00022475"/>
    </source>
</evidence>
<keyword evidence="8" id="KW-1185">Reference proteome</keyword>
<dbReference type="GO" id="GO:0005886">
    <property type="term" value="C:plasma membrane"/>
    <property type="evidence" value="ECO:0007669"/>
    <property type="project" value="UniProtKB-SubCell"/>
</dbReference>
<evidence type="ECO:0000256" key="6">
    <source>
        <dbReference type="SAM" id="Phobius"/>
    </source>
</evidence>
<dbReference type="InterPro" id="IPR001123">
    <property type="entry name" value="LeuE-type"/>
</dbReference>
<dbReference type="AlphaFoldDB" id="A0A2U2JC59"/>
<dbReference type="GO" id="GO:0006865">
    <property type="term" value="P:amino acid transport"/>
    <property type="evidence" value="ECO:0007669"/>
    <property type="project" value="InterPro"/>
</dbReference>
<evidence type="ECO:0000256" key="1">
    <source>
        <dbReference type="ARBA" id="ARBA00004651"/>
    </source>
</evidence>